<dbReference type="PhylomeDB" id="Q8TSN6"/>
<dbReference type="InterPro" id="IPR000700">
    <property type="entry name" value="PAS-assoc_C"/>
</dbReference>
<evidence type="ECO:0000256" key="1">
    <source>
        <dbReference type="ARBA" id="ARBA00022553"/>
    </source>
</evidence>
<gene>
    <name evidence="12" type="ordered locus">MA_0759</name>
</gene>
<protein>
    <submittedName>
        <fullName evidence="12">Sensory transduction histidine kinase</fullName>
    </submittedName>
</protein>
<dbReference type="GO" id="GO:0006355">
    <property type="term" value="P:regulation of DNA-templated transcription"/>
    <property type="evidence" value="ECO:0007669"/>
    <property type="project" value="InterPro"/>
</dbReference>
<dbReference type="KEGG" id="mac:MA_0759"/>
<name>Q8TSN6_METAC</name>
<organism evidence="12 13">
    <name type="scientific">Methanosarcina acetivorans (strain ATCC 35395 / DSM 2834 / JCM 12185 / C2A)</name>
    <dbReference type="NCBI Taxonomy" id="188937"/>
    <lineage>
        <taxon>Archaea</taxon>
        <taxon>Methanobacteriati</taxon>
        <taxon>Methanobacteriota</taxon>
        <taxon>Stenosarchaea group</taxon>
        <taxon>Methanomicrobia</taxon>
        <taxon>Methanosarcinales</taxon>
        <taxon>Methanosarcinaceae</taxon>
        <taxon>Methanosarcina</taxon>
    </lineage>
</organism>
<feature type="domain" description="PAS" evidence="10">
    <location>
        <begin position="820"/>
        <end position="889"/>
    </location>
</feature>
<dbReference type="Pfam" id="PF07568">
    <property type="entry name" value="HisKA_2"/>
    <property type="match status" value="1"/>
</dbReference>
<feature type="domain" description="PAS" evidence="10">
    <location>
        <begin position="423"/>
        <end position="494"/>
    </location>
</feature>
<dbReference type="Pfam" id="PF00989">
    <property type="entry name" value="PAS"/>
    <property type="match status" value="1"/>
</dbReference>
<keyword evidence="6" id="KW-0902">Two-component regulatory system</keyword>
<dbReference type="InterPro" id="IPR013655">
    <property type="entry name" value="PAS_fold_3"/>
</dbReference>
<dbReference type="InterPro" id="IPR001610">
    <property type="entry name" value="PAC"/>
</dbReference>
<feature type="compositionally biased region" description="Polar residues" evidence="8">
    <location>
        <begin position="194"/>
        <end position="204"/>
    </location>
</feature>
<dbReference type="InterPro" id="IPR036890">
    <property type="entry name" value="HATPase_C_sf"/>
</dbReference>
<keyword evidence="3" id="KW-0547">Nucleotide-binding</keyword>
<dbReference type="Gene3D" id="3.30.565.10">
    <property type="entry name" value="Histidine kinase-like ATPase, C-terminal domain"/>
    <property type="match status" value="1"/>
</dbReference>
<dbReference type="PROSITE" id="PS50112">
    <property type="entry name" value="PAS"/>
    <property type="match status" value="5"/>
</dbReference>
<dbReference type="RefSeq" id="WP_011020804.1">
    <property type="nucleotide sequence ID" value="NC_003552.1"/>
</dbReference>
<dbReference type="PROSITE" id="PS50109">
    <property type="entry name" value="HIS_KIN"/>
    <property type="match status" value="1"/>
</dbReference>
<evidence type="ECO:0000256" key="4">
    <source>
        <dbReference type="ARBA" id="ARBA00022777"/>
    </source>
</evidence>
<dbReference type="InterPro" id="IPR018771">
    <property type="entry name" value="PocR_dom"/>
</dbReference>
<dbReference type="PANTHER" id="PTHR43065:SF23">
    <property type="entry name" value="SENSOR HISTIDINE KINASE PDTAS"/>
    <property type="match status" value="1"/>
</dbReference>
<dbReference type="Pfam" id="PF14417">
    <property type="entry name" value="MEDS"/>
    <property type="match status" value="1"/>
</dbReference>
<dbReference type="PROSITE" id="PS50113">
    <property type="entry name" value="PAC"/>
    <property type="match status" value="4"/>
</dbReference>
<dbReference type="InterPro" id="IPR013767">
    <property type="entry name" value="PAS_fold"/>
</dbReference>
<dbReference type="InParanoid" id="Q8TSN6"/>
<keyword evidence="13" id="KW-1185">Reference proteome</keyword>
<proteinExistence type="predicted"/>
<dbReference type="GeneID" id="1472651"/>
<dbReference type="CDD" id="cd00130">
    <property type="entry name" value="PAS"/>
    <property type="match status" value="5"/>
</dbReference>
<feature type="domain" description="PAS" evidence="10">
    <location>
        <begin position="548"/>
        <end position="603"/>
    </location>
</feature>
<evidence type="ECO:0000259" key="9">
    <source>
        <dbReference type="PROSITE" id="PS50109"/>
    </source>
</evidence>
<feature type="coiled-coil region" evidence="7">
    <location>
        <begin position="662"/>
        <end position="697"/>
    </location>
</feature>
<sequence length="1281" mass="145905">MREKLRKSGIDIIGDVPWGTHFCQFYQTKEDLTDILIPYFKSGLENNEFCFWVTSQPLVVEEAKEALRTAIPDIDVYLAKGQIEIVPYTQGYVNGEVFDSKQVINAWAKKFDQALSRGYDGLRVAGATPWLKKEEWKDFAAYEKRGDANTGKQHMISLCPYSFDVCSAADIIDVAFNHQFALIKREGKWERMDNSGQENLSGQKQAEEAIPPEEPCSVLRSKNIPSPAQQTTSNLELADIIDIGAVQSLMNDFYEFSHVTIGLVDLKGNVLVWVGWQDICTRFHRVHPEACKHCIESDTKLSAGVAPSEFKLYRCKNNMWDVATPIVVGGQHVGNIFSGQFFFEDEPLDYELFRAQARKYGFNEEEYIAALEKVPRLSREYVDTVMSFFMKFAHMISQLSYTNVRLAQSLAERNALVDALRESEMRYRMLFDHSVDAFILSDPRDRGRILSANQAACRMLGWTEEELIGRGRDVMFDLEDPAVSDVLDELILTGSTKAQLTYRRKDGTTFPGEISSALFMDGNGEPRIVIIIRDITERKKAEEALRLSNLYNRSLIEASLDPLITIGRSGKITDVNVATEKVTGYSRSELIGSDFSDYFTEPEKARAGYQQVFIDGEARDYSLEIRHKDGHVTPVLYNSSVYRDGNGEIIGVFAAARDITERKKAELALKKVHDNLEKLVEERTEELEKACRSLKESEEGLAKAQKIAHIGNWEWDIVNDKANWSDELYRIYGITPRKLALSYNDSLSYVHPDDRDYVANAVEEAFNGIPYDIDYRMTSVNGEELVVHAQAEVIFDNENTPVRMIGIVQDITERKKSEEKIKTLANALESSNDAIVTESLEGIIISWNRGAQQIYGYSAEEILGKDVSILEPANLKGETKQLIERIKKGERVKHYETIRIKKEGTLINSSVTLSPIFDASGELVAISAIARDITERKQAEEALRESEARLRRFYESDMFGILFYSLDGSVTDANDKFLEIVGYTREDLQAGRIKWDRMTPPEYRLLDELCIKELKTTGFSNAPFEKEYIRKDGSHVPIILGIATFDHARCEGIAFVLDITEKKKTEKALAEIDKTRIKEIHHRIKNNLQVISSLLDLQAEKFRDKEVLEAFRESQSRVLSMSLIHEELYKGEGTDTLDFPTYLQKLAENLFQTYSFRSKNIRLYMDLEENAFFNMDIAVPLGIIVNELVSNSLKHAFTENKEGEIRIKLCREEKNNEMQESIFSLTISDDGKGIPENIELENIESLGLQLVNILVDQLEGNIELKRDQGMESRIEFKVMER</sequence>
<dbReference type="Pfam" id="PF08447">
    <property type="entry name" value="PAS_3"/>
    <property type="match status" value="1"/>
</dbReference>
<dbReference type="Proteomes" id="UP000002487">
    <property type="component" value="Chromosome"/>
</dbReference>
<dbReference type="SMART" id="SM00387">
    <property type="entry name" value="HATPase_c"/>
    <property type="match status" value="1"/>
</dbReference>
<evidence type="ECO:0000313" key="12">
    <source>
        <dbReference type="EMBL" id="AAM04199.1"/>
    </source>
</evidence>
<feature type="domain" description="PAC" evidence="11">
    <location>
        <begin position="496"/>
        <end position="547"/>
    </location>
</feature>
<dbReference type="Gene3D" id="2.10.70.100">
    <property type="match status" value="1"/>
</dbReference>
<dbReference type="InterPro" id="IPR005467">
    <property type="entry name" value="His_kinase_dom"/>
</dbReference>
<keyword evidence="4 12" id="KW-0418">Kinase</keyword>
<dbReference type="Pfam" id="PF02518">
    <property type="entry name" value="HATPase_c"/>
    <property type="match status" value="1"/>
</dbReference>
<evidence type="ECO:0000259" key="10">
    <source>
        <dbReference type="PROSITE" id="PS50112"/>
    </source>
</evidence>
<keyword evidence="2" id="KW-0808">Transferase</keyword>
<evidence type="ECO:0000313" key="13">
    <source>
        <dbReference type="Proteomes" id="UP000002487"/>
    </source>
</evidence>
<accession>Q8TSN6</accession>
<dbReference type="HOGENOM" id="CLU_000445_114_57_2"/>
<reference evidence="12 13" key="1">
    <citation type="journal article" date="2002" name="Genome Res.">
        <title>The genome of Methanosarcina acetivorans reveals extensive metabolic and physiological diversity.</title>
        <authorList>
            <person name="Galagan J.E."/>
            <person name="Nusbaum C."/>
            <person name="Roy A."/>
            <person name="Endrizzi M.G."/>
            <person name="Macdonald P."/>
            <person name="FitzHugh W."/>
            <person name="Calvo S."/>
            <person name="Engels R."/>
            <person name="Smirnov S."/>
            <person name="Atnoor D."/>
            <person name="Brown A."/>
            <person name="Allen N."/>
            <person name="Naylor J."/>
            <person name="Stange-Thomann N."/>
            <person name="DeArellano K."/>
            <person name="Johnson R."/>
            <person name="Linton L."/>
            <person name="McEwan P."/>
            <person name="McKernan K."/>
            <person name="Talamas J."/>
            <person name="Tirrell A."/>
            <person name="Ye W."/>
            <person name="Zimmer A."/>
            <person name="Barber R.D."/>
            <person name="Cann I."/>
            <person name="Graham D.E."/>
            <person name="Grahame D.A."/>
            <person name="Guss A."/>
            <person name="Hedderich R."/>
            <person name="Ingram-Smith C."/>
            <person name="Kuettner C.H."/>
            <person name="Krzycki J.A."/>
            <person name="Leigh J.A."/>
            <person name="Li W."/>
            <person name="Liu J."/>
            <person name="Mukhopadhyay B."/>
            <person name="Reeve J.N."/>
            <person name="Smith K."/>
            <person name="Springer T.A."/>
            <person name="Umayam L.A."/>
            <person name="White O."/>
            <person name="White R.H."/>
            <person name="de Macario E.C."/>
            <person name="Ferry J.G."/>
            <person name="Jarrell K.F."/>
            <person name="Jing H."/>
            <person name="Macario A.J.L."/>
            <person name="Paulsen I."/>
            <person name="Pritchett M."/>
            <person name="Sowers K.R."/>
            <person name="Swanson R.V."/>
            <person name="Zinder S.H."/>
            <person name="Lander E."/>
            <person name="Metcalf W.W."/>
            <person name="Birren B."/>
        </authorList>
    </citation>
    <scope>NUCLEOTIDE SEQUENCE [LARGE SCALE GENOMIC DNA]</scope>
    <source>
        <strain evidence="13">ATCC 35395 / DSM 2834 / JCM 12185 / C2A</strain>
    </source>
</reference>
<keyword evidence="7" id="KW-0175">Coiled coil</keyword>
<dbReference type="Pfam" id="PF10114">
    <property type="entry name" value="PocR"/>
    <property type="match status" value="1"/>
</dbReference>
<dbReference type="SUPFAM" id="SSF55785">
    <property type="entry name" value="PYP-like sensor domain (PAS domain)"/>
    <property type="match status" value="5"/>
</dbReference>
<feature type="domain" description="PAC" evidence="11">
    <location>
        <begin position="619"/>
        <end position="671"/>
    </location>
</feature>
<dbReference type="SMART" id="SM00086">
    <property type="entry name" value="PAC"/>
    <property type="match status" value="5"/>
</dbReference>
<feature type="domain" description="PAC" evidence="11">
    <location>
        <begin position="771"/>
        <end position="823"/>
    </location>
</feature>
<evidence type="ECO:0000256" key="8">
    <source>
        <dbReference type="SAM" id="MobiDB-lite"/>
    </source>
</evidence>
<keyword evidence="1" id="KW-0597">Phosphoprotein</keyword>
<evidence type="ECO:0000259" key="11">
    <source>
        <dbReference type="PROSITE" id="PS50113"/>
    </source>
</evidence>
<dbReference type="FunFam" id="3.30.450.20:FF:000088">
    <property type="entry name" value="Sensory transduction histidine kinase"/>
    <property type="match status" value="1"/>
</dbReference>
<evidence type="ECO:0000256" key="3">
    <source>
        <dbReference type="ARBA" id="ARBA00022741"/>
    </source>
</evidence>
<keyword evidence="5" id="KW-0067">ATP-binding</keyword>
<dbReference type="SMART" id="SM00091">
    <property type="entry name" value="PAS"/>
    <property type="match status" value="5"/>
</dbReference>
<feature type="domain" description="Histidine kinase" evidence="9">
    <location>
        <begin position="1079"/>
        <end position="1281"/>
    </location>
</feature>
<evidence type="ECO:0000256" key="7">
    <source>
        <dbReference type="SAM" id="Coils"/>
    </source>
</evidence>
<dbReference type="InterPro" id="IPR035965">
    <property type="entry name" value="PAS-like_dom_sf"/>
</dbReference>
<dbReference type="EnsemblBacteria" id="AAM04199">
    <property type="protein sequence ID" value="AAM04199"/>
    <property type="gene ID" value="MA_0759"/>
</dbReference>
<dbReference type="GO" id="GO:0005524">
    <property type="term" value="F:ATP binding"/>
    <property type="evidence" value="ECO:0007669"/>
    <property type="project" value="UniProtKB-KW"/>
</dbReference>
<evidence type="ECO:0000256" key="2">
    <source>
        <dbReference type="ARBA" id="ARBA00022679"/>
    </source>
</evidence>
<dbReference type="GO" id="GO:0000155">
    <property type="term" value="F:phosphorelay sensor kinase activity"/>
    <property type="evidence" value="ECO:0000318"/>
    <property type="project" value="GO_Central"/>
</dbReference>
<dbReference type="Gene3D" id="3.30.450.20">
    <property type="entry name" value="PAS domain"/>
    <property type="match status" value="5"/>
</dbReference>
<dbReference type="SUPFAM" id="SSF55874">
    <property type="entry name" value="ATPase domain of HSP90 chaperone/DNA topoisomerase II/histidine kinase"/>
    <property type="match status" value="1"/>
</dbReference>
<evidence type="ECO:0000256" key="5">
    <source>
        <dbReference type="ARBA" id="ARBA00022840"/>
    </source>
</evidence>
<evidence type="ECO:0000256" key="6">
    <source>
        <dbReference type="ARBA" id="ARBA00023012"/>
    </source>
</evidence>
<dbReference type="InterPro" id="IPR000014">
    <property type="entry name" value="PAS"/>
</dbReference>
<dbReference type="Pfam" id="PF13426">
    <property type="entry name" value="PAS_9"/>
    <property type="match status" value="3"/>
</dbReference>
<dbReference type="PANTHER" id="PTHR43065">
    <property type="entry name" value="SENSOR HISTIDINE KINASE"/>
    <property type="match status" value="1"/>
</dbReference>
<dbReference type="InterPro" id="IPR011495">
    <property type="entry name" value="Sig_transdc_His_kin_sub2_dim/P"/>
</dbReference>
<dbReference type="GO" id="GO:0007165">
    <property type="term" value="P:signal transduction"/>
    <property type="evidence" value="ECO:0000318"/>
    <property type="project" value="GO_Central"/>
</dbReference>
<feature type="domain" description="PAC" evidence="11">
    <location>
        <begin position="893"/>
        <end position="945"/>
    </location>
</feature>
<dbReference type="InterPro" id="IPR025847">
    <property type="entry name" value="MEDS_domain"/>
</dbReference>
<feature type="domain" description="PAS" evidence="10">
    <location>
        <begin position="724"/>
        <end position="769"/>
    </location>
</feature>
<dbReference type="STRING" id="188937.MA_0759"/>
<feature type="region of interest" description="Disordered" evidence="8">
    <location>
        <begin position="193"/>
        <end position="212"/>
    </location>
</feature>
<feature type="coiled-coil region" evidence="7">
    <location>
        <begin position="929"/>
        <end position="956"/>
    </location>
</feature>
<dbReference type="EMBL" id="AE010299">
    <property type="protein sequence ID" value="AAM04199.1"/>
    <property type="molecule type" value="Genomic_DNA"/>
</dbReference>
<feature type="domain" description="PAS" evidence="10">
    <location>
        <begin position="946"/>
        <end position="988"/>
    </location>
</feature>
<dbReference type="NCBIfam" id="TIGR00229">
    <property type="entry name" value="sensory_box"/>
    <property type="match status" value="5"/>
</dbReference>
<dbReference type="InterPro" id="IPR003594">
    <property type="entry name" value="HATPase_dom"/>
</dbReference>